<evidence type="ECO:0000313" key="2">
    <source>
        <dbReference type="Proteomes" id="UP000075041"/>
    </source>
</evidence>
<evidence type="ECO:0000313" key="1">
    <source>
        <dbReference type="EMBL" id="CYT64915.1"/>
    </source>
</evidence>
<dbReference type="RefSeq" id="WP_023371194.1">
    <property type="nucleotide sequence ID" value="NZ_CECR01000012.1"/>
</dbReference>
<dbReference type="EMBL" id="FIFJ01000001">
    <property type="protein sequence ID" value="CYT64915.1"/>
    <property type="molecule type" value="Genomic_DNA"/>
</dbReference>
<protein>
    <submittedName>
        <fullName evidence="1">Uncharacterized protein</fullName>
    </submittedName>
</protein>
<name>A0A116NVK5_STRSU</name>
<gene>
    <name evidence="1" type="ORF">ERS132356_00098</name>
</gene>
<organism evidence="1 2">
    <name type="scientific">Streptococcus suis</name>
    <dbReference type="NCBI Taxonomy" id="1307"/>
    <lineage>
        <taxon>Bacteria</taxon>
        <taxon>Bacillati</taxon>
        <taxon>Bacillota</taxon>
        <taxon>Bacilli</taxon>
        <taxon>Lactobacillales</taxon>
        <taxon>Streptococcaceae</taxon>
        <taxon>Streptococcus</taxon>
    </lineage>
</organism>
<dbReference type="Proteomes" id="UP000075041">
    <property type="component" value="Unassembled WGS sequence"/>
</dbReference>
<dbReference type="AlphaFoldDB" id="A0A116NVK5"/>
<proteinExistence type="predicted"/>
<reference evidence="1 2" key="1">
    <citation type="submission" date="2016-02" db="EMBL/GenBank/DDBJ databases">
        <authorList>
            <consortium name="Pathogen Informatics"/>
        </authorList>
    </citation>
    <scope>NUCLEOTIDE SEQUENCE [LARGE SCALE GENOMIC DNA]</scope>
    <source>
        <strain evidence="1 2">LOLA-SS005</strain>
    </source>
</reference>
<comment type="caution">
    <text evidence="1">The sequence shown here is derived from an EMBL/GenBank/DDBJ whole genome shotgun (WGS) entry which is preliminary data.</text>
</comment>
<accession>A0A116NVK5</accession>
<sequence>MVSIPMKSNPFVEKITSVKLINHETGQFFNTVNNFDFFPGTISLVAVVDFFNVYPNKNYTLSVSVFLDNGANYPVHATRIFIPSDQLIAVSNNGLGKATGNFDFNLTIEQPCDFYLFFAFIPEGSSEHSDTFYSYHSFLKR</sequence>